<sequence>MICLLHVFMVSDTESVDGINGNVHSKTETSFSEASSLPLSRMSSEKLSIPTSSTSQATTRHGNISVIKELYLESVYKKDVAHEFYCPNCNSCIQKVIIAPRPEPFRCSSCFSFLIPI</sequence>
<proteinExistence type="predicted"/>
<reference evidence="1" key="2">
    <citation type="journal article" date="2023" name="Int. J. Mol. Sci.">
        <title>De Novo Assembly and Annotation of 11 Diverse Shrub Willow (Salix) Genomes Reveals Novel Gene Organization in Sex-Linked Regions.</title>
        <authorList>
            <person name="Hyden B."/>
            <person name="Feng K."/>
            <person name="Yates T.B."/>
            <person name="Jawdy S."/>
            <person name="Cereghino C."/>
            <person name="Smart L.B."/>
            <person name="Muchero W."/>
        </authorList>
    </citation>
    <scope>NUCLEOTIDE SEQUENCE</scope>
    <source>
        <tissue evidence="1">Shoot tip</tissue>
    </source>
</reference>
<feature type="non-terminal residue" evidence="1">
    <location>
        <position position="117"/>
    </location>
</feature>
<protein>
    <submittedName>
        <fullName evidence="1">Uncharacterized protein</fullName>
    </submittedName>
</protein>
<evidence type="ECO:0000313" key="2">
    <source>
        <dbReference type="Proteomes" id="UP001141253"/>
    </source>
</evidence>
<keyword evidence="2" id="KW-1185">Reference proteome</keyword>
<dbReference type="EMBL" id="JAPFFI010000005">
    <property type="protein sequence ID" value="KAJ6393938.1"/>
    <property type="molecule type" value="Genomic_DNA"/>
</dbReference>
<reference evidence="1" key="1">
    <citation type="submission" date="2022-10" db="EMBL/GenBank/DDBJ databases">
        <authorList>
            <person name="Hyden B.L."/>
            <person name="Feng K."/>
            <person name="Yates T."/>
            <person name="Jawdy S."/>
            <person name="Smart L.B."/>
            <person name="Muchero W."/>
        </authorList>
    </citation>
    <scope>NUCLEOTIDE SEQUENCE</scope>
    <source>
        <tissue evidence="1">Shoot tip</tissue>
    </source>
</reference>
<evidence type="ECO:0000313" key="1">
    <source>
        <dbReference type="EMBL" id="KAJ6393938.1"/>
    </source>
</evidence>
<comment type="caution">
    <text evidence="1">The sequence shown here is derived from an EMBL/GenBank/DDBJ whole genome shotgun (WGS) entry which is preliminary data.</text>
</comment>
<dbReference type="Proteomes" id="UP001141253">
    <property type="component" value="Chromosome 1"/>
</dbReference>
<gene>
    <name evidence="1" type="ORF">OIU77_023222</name>
</gene>
<name>A0ABQ9C6Q9_9ROSI</name>
<accession>A0ABQ9C6Q9</accession>
<organism evidence="1 2">
    <name type="scientific">Salix suchowensis</name>
    <dbReference type="NCBI Taxonomy" id="1278906"/>
    <lineage>
        <taxon>Eukaryota</taxon>
        <taxon>Viridiplantae</taxon>
        <taxon>Streptophyta</taxon>
        <taxon>Embryophyta</taxon>
        <taxon>Tracheophyta</taxon>
        <taxon>Spermatophyta</taxon>
        <taxon>Magnoliopsida</taxon>
        <taxon>eudicotyledons</taxon>
        <taxon>Gunneridae</taxon>
        <taxon>Pentapetalae</taxon>
        <taxon>rosids</taxon>
        <taxon>fabids</taxon>
        <taxon>Malpighiales</taxon>
        <taxon>Salicaceae</taxon>
        <taxon>Saliceae</taxon>
        <taxon>Salix</taxon>
    </lineage>
</organism>